<dbReference type="InterPro" id="IPR050121">
    <property type="entry name" value="Cytochrome_P450_monoxygenase"/>
</dbReference>
<dbReference type="Gene3D" id="1.10.630.10">
    <property type="entry name" value="Cytochrome P450"/>
    <property type="match status" value="1"/>
</dbReference>
<keyword evidence="7" id="KW-0503">Monooxygenase</keyword>
<evidence type="ECO:0000313" key="10">
    <source>
        <dbReference type="Proteomes" id="UP000076738"/>
    </source>
</evidence>
<dbReference type="Pfam" id="PF00067">
    <property type="entry name" value="p450"/>
    <property type="match status" value="1"/>
</dbReference>
<reference evidence="9 10" key="1">
    <citation type="journal article" date="2016" name="Mol. Biol. Evol.">
        <title>Comparative Genomics of Early-Diverging Mushroom-Forming Fungi Provides Insights into the Origins of Lignocellulose Decay Capabilities.</title>
        <authorList>
            <person name="Nagy L.G."/>
            <person name="Riley R."/>
            <person name="Tritt A."/>
            <person name="Adam C."/>
            <person name="Daum C."/>
            <person name="Floudas D."/>
            <person name="Sun H."/>
            <person name="Yadav J.S."/>
            <person name="Pangilinan J."/>
            <person name="Larsson K.H."/>
            <person name="Matsuura K."/>
            <person name="Barry K."/>
            <person name="Labutti K."/>
            <person name="Kuo R."/>
            <person name="Ohm R.A."/>
            <person name="Bhattacharya S.S."/>
            <person name="Shirouzu T."/>
            <person name="Yoshinaga Y."/>
            <person name="Martin F.M."/>
            <person name="Grigoriev I.V."/>
            <person name="Hibbett D.S."/>
        </authorList>
    </citation>
    <scope>NUCLEOTIDE SEQUENCE [LARGE SCALE GENOMIC DNA]</scope>
    <source>
        <strain evidence="9 10">TUFC12733</strain>
    </source>
</reference>
<keyword evidence="6 8" id="KW-0408">Iron</keyword>
<dbReference type="CDD" id="cd11069">
    <property type="entry name" value="CYP_FUM15-like"/>
    <property type="match status" value="1"/>
</dbReference>
<comment type="cofactor">
    <cofactor evidence="1 8">
        <name>heme</name>
        <dbReference type="ChEBI" id="CHEBI:30413"/>
    </cofactor>
</comment>
<dbReference type="GO" id="GO:0005506">
    <property type="term" value="F:iron ion binding"/>
    <property type="evidence" value="ECO:0007669"/>
    <property type="project" value="InterPro"/>
</dbReference>
<dbReference type="PANTHER" id="PTHR24305:SF166">
    <property type="entry name" value="CYTOCHROME P450 12A4, MITOCHONDRIAL-RELATED"/>
    <property type="match status" value="1"/>
</dbReference>
<comment type="pathway">
    <text evidence="2">Secondary metabolite biosynthesis.</text>
</comment>
<dbReference type="AlphaFoldDB" id="A0A167P021"/>
<evidence type="ECO:0000256" key="5">
    <source>
        <dbReference type="ARBA" id="ARBA00023002"/>
    </source>
</evidence>
<keyword evidence="10" id="KW-1185">Reference proteome</keyword>
<evidence type="ECO:0000256" key="6">
    <source>
        <dbReference type="ARBA" id="ARBA00023004"/>
    </source>
</evidence>
<dbReference type="PANTHER" id="PTHR24305">
    <property type="entry name" value="CYTOCHROME P450"/>
    <property type="match status" value="1"/>
</dbReference>
<proteinExistence type="inferred from homology"/>
<dbReference type="OrthoDB" id="1470350at2759"/>
<gene>
    <name evidence="9" type="ORF">CALVIDRAFT_562195</name>
</gene>
<sequence length="548" mass="61878">MAMQISTLSWVSYYAFPLVLLLLAAGAVYQANKFTQRFRTPLQDLRGPPSTSFLWGNIREVREDDSIVNDWAEEYDGTFATRVLLGGYRLFTLDPRASSHILSHTDIYPKPDTLRDVLRSVIGDGLLVVEGDDHKRQRRIMNPSFSPGQIREVTPIFFDTARRLCDVFNSIIIKSSDTSDVEIDMYSWFGRATLDVIGQAGFGYHFNSMYDETNELYCAFRDMIKAFMDSGLLGILLNRFKILRALPLQHNRTMRRSQATTYRIGTQLVRAKKEAVQQEMQSRNLEKSKIVGRDLLSSLIRANMAADLSPAHRMSDDEVLAQISTFIVAGHETTSVGLSWTLLSLAQLPQVQDKLRAEVSLVAEEAPSMDELNALPYLDMVVKESLRYHAPVRGTARVATRADSIPLSRPIMDKHGVMHDHVRVQAGDSIGVETVALNHAKEFWGEDAREFRPERWAEEGVQAANALPGIYAHMMTFIGGPRACIGWRFSVIETKAILFTLIRSFEFSPVPGKEFGMKDIVVIRPFVKGEESKGFQLPLRVRKVQRAE</sequence>
<dbReference type="InterPro" id="IPR002401">
    <property type="entry name" value="Cyt_P450_E_grp-I"/>
</dbReference>
<dbReference type="SUPFAM" id="SSF48264">
    <property type="entry name" value="Cytochrome P450"/>
    <property type="match status" value="1"/>
</dbReference>
<keyword evidence="5" id="KW-0560">Oxidoreductase</keyword>
<dbReference type="STRING" id="1330018.A0A167P021"/>
<feature type="binding site" description="axial binding residue" evidence="8">
    <location>
        <position position="484"/>
    </location>
    <ligand>
        <name>heme</name>
        <dbReference type="ChEBI" id="CHEBI:30413"/>
    </ligand>
    <ligandPart>
        <name>Fe</name>
        <dbReference type="ChEBI" id="CHEBI:18248"/>
    </ligandPart>
</feature>
<dbReference type="PRINTS" id="PR00463">
    <property type="entry name" value="EP450I"/>
</dbReference>
<evidence type="ECO:0000256" key="2">
    <source>
        <dbReference type="ARBA" id="ARBA00005179"/>
    </source>
</evidence>
<keyword evidence="8" id="KW-0479">Metal-binding</keyword>
<dbReference type="GO" id="GO:0004497">
    <property type="term" value="F:monooxygenase activity"/>
    <property type="evidence" value="ECO:0007669"/>
    <property type="project" value="UniProtKB-KW"/>
</dbReference>
<accession>A0A167P021</accession>
<name>A0A167P021_CALVF</name>
<evidence type="ECO:0000256" key="7">
    <source>
        <dbReference type="ARBA" id="ARBA00023033"/>
    </source>
</evidence>
<dbReference type="GO" id="GO:0016705">
    <property type="term" value="F:oxidoreductase activity, acting on paired donors, with incorporation or reduction of molecular oxygen"/>
    <property type="evidence" value="ECO:0007669"/>
    <property type="project" value="InterPro"/>
</dbReference>
<organism evidence="9 10">
    <name type="scientific">Calocera viscosa (strain TUFC12733)</name>
    <dbReference type="NCBI Taxonomy" id="1330018"/>
    <lineage>
        <taxon>Eukaryota</taxon>
        <taxon>Fungi</taxon>
        <taxon>Dikarya</taxon>
        <taxon>Basidiomycota</taxon>
        <taxon>Agaricomycotina</taxon>
        <taxon>Dacrymycetes</taxon>
        <taxon>Dacrymycetales</taxon>
        <taxon>Dacrymycetaceae</taxon>
        <taxon>Calocera</taxon>
    </lineage>
</organism>
<dbReference type="InterPro" id="IPR001128">
    <property type="entry name" value="Cyt_P450"/>
</dbReference>
<dbReference type="EMBL" id="KV417276">
    <property type="protein sequence ID" value="KZO98271.1"/>
    <property type="molecule type" value="Genomic_DNA"/>
</dbReference>
<keyword evidence="4 8" id="KW-0349">Heme</keyword>
<evidence type="ECO:0000256" key="4">
    <source>
        <dbReference type="ARBA" id="ARBA00022617"/>
    </source>
</evidence>
<evidence type="ECO:0000256" key="1">
    <source>
        <dbReference type="ARBA" id="ARBA00001971"/>
    </source>
</evidence>
<evidence type="ECO:0000313" key="9">
    <source>
        <dbReference type="EMBL" id="KZO98271.1"/>
    </source>
</evidence>
<comment type="similarity">
    <text evidence="3">Belongs to the cytochrome P450 family.</text>
</comment>
<evidence type="ECO:0000256" key="3">
    <source>
        <dbReference type="ARBA" id="ARBA00010617"/>
    </source>
</evidence>
<dbReference type="Proteomes" id="UP000076738">
    <property type="component" value="Unassembled WGS sequence"/>
</dbReference>
<dbReference type="InterPro" id="IPR036396">
    <property type="entry name" value="Cyt_P450_sf"/>
</dbReference>
<protein>
    <submittedName>
        <fullName evidence="9">Cytochrome P450</fullName>
    </submittedName>
</protein>
<dbReference type="PRINTS" id="PR00385">
    <property type="entry name" value="P450"/>
</dbReference>
<dbReference type="GO" id="GO:0020037">
    <property type="term" value="F:heme binding"/>
    <property type="evidence" value="ECO:0007669"/>
    <property type="project" value="InterPro"/>
</dbReference>
<evidence type="ECO:0000256" key="8">
    <source>
        <dbReference type="PIRSR" id="PIRSR602401-1"/>
    </source>
</evidence>